<comment type="subunit">
    <text evidence="9">Homodimer.</text>
</comment>
<evidence type="ECO:0000256" key="13">
    <source>
        <dbReference type="PIRSR" id="PIRSR000445-4"/>
    </source>
</evidence>
<feature type="active site" description="Nucleophile" evidence="9 10">
    <location>
        <position position="55"/>
    </location>
</feature>
<dbReference type="Pfam" id="PF01488">
    <property type="entry name" value="Shikimate_DH"/>
    <property type="match status" value="1"/>
</dbReference>
<dbReference type="InterPro" id="IPR000343">
    <property type="entry name" value="4pyrrol_synth_GluRdtase"/>
</dbReference>
<evidence type="ECO:0000256" key="10">
    <source>
        <dbReference type="PIRSR" id="PIRSR000445-1"/>
    </source>
</evidence>
<evidence type="ECO:0000256" key="15">
    <source>
        <dbReference type="SAM" id="MobiDB-lite"/>
    </source>
</evidence>
<dbReference type="RefSeq" id="WP_093395429.1">
    <property type="nucleotide sequence ID" value="NZ_FOUU01000007.1"/>
</dbReference>
<sequence length="454" mass="51638">MTEKNIVLVGMNHRTAPVELREKLALRCSGDVPYADLRQVLTGSGGREYMVLSTCNRVEFLVVSEDIDLSVNRVMSFISEAFPGQDVRDFLYVFKGRDAVRHIFRVASGLDSMVMGEPQILGQVKEAYRKATLNKTTGVILNRLLHKSFSVAKRVRTETGIGCHAVSVSYAAVELARRIFGSLTDRHVLLIGAGEMAELAAEHLVAGGASKVTVTNRTVERAVEIARRFGASTIPFDQFLEGFAVADIVISSTGSAEPIVRKSDLRPVMRKRKQRPLFIIDIAVPRDVEPEVNDLDNVFLYDIDDLQEVVERNRRKRRKEAELAEHIVEEETVKFLEWLQTLDVVPTIIALRHKAEQIRQQELRKTFSHMPHLSEDDRKAISVMAEAIVKKLLHDPIMFLKNKAARPSREFYVDTVQQIFNLPESDRHPMRSLDPPEPECYESERYYLDRDRRS</sequence>
<dbReference type="InterPro" id="IPR006151">
    <property type="entry name" value="Shikm_DH/Glu-tRNA_Rdtase"/>
</dbReference>
<dbReference type="InterPro" id="IPR015895">
    <property type="entry name" value="4pyrrol_synth_GluRdtase_N"/>
</dbReference>
<dbReference type="PIRSF" id="PIRSF000445">
    <property type="entry name" value="4pyrrol_synth_GluRdtase"/>
    <property type="match status" value="1"/>
</dbReference>
<dbReference type="EC" id="1.2.1.70" evidence="3 9"/>
<keyword evidence="20" id="KW-1185">Reference proteome</keyword>
<evidence type="ECO:0000256" key="8">
    <source>
        <dbReference type="ARBA" id="ARBA00068659"/>
    </source>
</evidence>
<comment type="domain">
    <text evidence="9">Possesses an unusual extended V-shaped dimeric structure with each monomer consisting of three distinct domains arranged along a curved 'spinal' alpha-helix. The N-terminal catalytic domain specifically recognizes the glutamate moiety of the substrate. The second domain is the NADPH-binding domain, and the third C-terminal domain is responsible for dimerization.</text>
</comment>
<evidence type="ECO:0000256" key="6">
    <source>
        <dbReference type="ARBA" id="ARBA00023244"/>
    </source>
</evidence>
<comment type="similarity">
    <text evidence="2 9 14">Belongs to the glutamyl-tRNA reductase family.</text>
</comment>
<evidence type="ECO:0000313" key="19">
    <source>
        <dbReference type="EMBL" id="SFM92766.1"/>
    </source>
</evidence>
<keyword evidence="5 9" id="KW-0560">Oxidoreductase</keyword>
<evidence type="ECO:0000256" key="3">
    <source>
        <dbReference type="ARBA" id="ARBA00012970"/>
    </source>
</evidence>
<dbReference type="NCBIfam" id="TIGR01035">
    <property type="entry name" value="hemA"/>
    <property type="match status" value="1"/>
</dbReference>
<dbReference type="Gene3D" id="3.30.460.30">
    <property type="entry name" value="Glutamyl-tRNA reductase, N-terminal domain"/>
    <property type="match status" value="1"/>
</dbReference>
<feature type="domain" description="Tetrapyrrole biosynthesis glutamyl-tRNA reductase dimerisation" evidence="16">
    <location>
        <begin position="324"/>
        <end position="422"/>
    </location>
</feature>
<keyword evidence="4 9" id="KW-0521">NADP</keyword>
<dbReference type="GO" id="GO:0050661">
    <property type="term" value="F:NADP binding"/>
    <property type="evidence" value="ECO:0007669"/>
    <property type="project" value="InterPro"/>
</dbReference>
<dbReference type="UniPathway" id="UPA00251">
    <property type="reaction ID" value="UER00316"/>
</dbReference>
<comment type="function">
    <text evidence="9">Catalyzes the NADPH-dependent reduction of glutamyl-tRNA(Glu) to glutamate 1-semialdehyde (GSA).</text>
</comment>
<dbReference type="Pfam" id="PF00745">
    <property type="entry name" value="GlutR_dimer"/>
    <property type="match status" value="1"/>
</dbReference>
<dbReference type="Pfam" id="PF05201">
    <property type="entry name" value="GlutR_N"/>
    <property type="match status" value="1"/>
</dbReference>
<evidence type="ECO:0000256" key="9">
    <source>
        <dbReference type="HAMAP-Rule" id="MF_00087"/>
    </source>
</evidence>
<protein>
    <recommendedName>
        <fullName evidence="8 9">Glutamyl-tRNA reductase</fullName>
        <shortName evidence="9">GluTR</shortName>
        <ecNumber evidence="3 9">1.2.1.70</ecNumber>
    </recommendedName>
</protein>
<feature type="compositionally biased region" description="Basic and acidic residues" evidence="15">
    <location>
        <begin position="442"/>
        <end position="454"/>
    </location>
</feature>
<dbReference type="Proteomes" id="UP000199611">
    <property type="component" value="Unassembled WGS sequence"/>
</dbReference>
<evidence type="ECO:0000256" key="5">
    <source>
        <dbReference type="ARBA" id="ARBA00023002"/>
    </source>
</evidence>
<evidence type="ECO:0000259" key="16">
    <source>
        <dbReference type="Pfam" id="PF00745"/>
    </source>
</evidence>
<name>A0A1I4UV18_9BACT</name>
<dbReference type="HAMAP" id="MF_00087">
    <property type="entry name" value="Glu_tRNA_reductase"/>
    <property type="match status" value="1"/>
</dbReference>
<dbReference type="InterPro" id="IPR036453">
    <property type="entry name" value="GluRdtase_dimer_dom_sf"/>
</dbReference>
<evidence type="ECO:0000256" key="2">
    <source>
        <dbReference type="ARBA" id="ARBA00005916"/>
    </source>
</evidence>
<dbReference type="InterPro" id="IPR036343">
    <property type="entry name" value="GluRdtase_N_sf"/>
</dbReference>
<evidence type="ECO:0000259" key="17">
    <source>
        <dbReference type="Pfam" id="PF01488"/>
    </source>
</evidence>
<dbReference type="FunFam" id="3.30.460.30:FF:000001">
    <property type="entry name" value="Glutamyl-tRNA reductase"/>
    <property type="match status" value="1"/>
</dbReference>
<keyword evidence="6 9" id="KW-0627">Porphyrin biosynthesis</keyword>
<evidence type="ECO:0000256" key="14">
    <source>
        <dbReference type="RuleBase" id="RU000584"/>
    </source>
</evidence>
<comment type="pathway">
    <text evidence="1 9 14">Porphyrin-containing compound metabolism; protoporphyrin-IX biosynthesis; 5-aminolevulinate from L-glutamyl-tRNA(Glu): step 1/2.</text>
</comment>
<dbReference type="EMBL" id="FOUU01000007">
    <property type="protein sequence ID" value="SFM92766.1"/>
    <property type="molecule type" value="Genomic_DNA"/>
</dbReference>
<feature type="binding site" evidence="9 11">
    <location>
        <position position="123"/>
    </location>
    <ligand>
        <name>substrate</name>
    </ligand>
</feature>
<dbReference type="SUPFAM" id="SSF69742">
    <property type="entry name" value="Glutamyl tRNA-reductase catalytic, N-terminal domain"/>
    <property type="match status" value="1"/>
</dbReference>
<dbReference type="FunFam" id="3.40.50.720:FF:000031">
    <property type="entry name" value="Glutamyl-tRNA reductase"/>
    <property type="match status" value="1"/>
</dbReference>
<dbReference type="OrthoDB" id="110209at2"/>
<accession>A0A1I4UV18</accession>
<dbReference type="SUPFAM" id="SSF69075">
    <property type="entry name" value="Glutamyl tRNA-reductase dimerization domain"/>
    <property type="match status" value="1"/>
</dbReference>
<feature type="site" description="Important for activity" evidence="9 13">
    <location>
        <position position="102"/>
    </location>
</feature>
<evidence type="ECO:0000256" key="11">
    <source>
        <dbReference type="PIRSR" id="PIRSR000445-2"/>
    </source>
</evidence>
<dbReference type="AlphaFoldDB" id="A0A1I4UV18"/>
<evidence type="ECO:0000256" key="4">
    <source>
        <dbReference type="ARBA" id="ARBA00022857"/>
    </source>
</evidence>
<feature type="binding site" evidence="9 11">
    <location>
        <begin position="54"/>
        <end position="57"/>
    </location>
    <ligand>
        <name>substrate</name>
    </ligand>
</feature>
<dbReference type="SUPFAM" id="SSF51735">
    <property type="entry name" value="NAD(P)-binding Rossmann-fold domains"/>
    <property type="match status" value="1"/>
</dbReference>
<dbReference type="InterPro" id="IPR036291">
    <property type="entry name" value="NAD(P)-bd_dom_sf"/>
</dbReference>
<dbReference type="PANTHER" id="PTHR43013">
    <property type="entry name" value="GLUTAMYL-TRNA REDUCTASE"/>
    <property type="match status" value="1"/>
</dbReference>
<dbReference type="STRING" id="39841.SAMN05660836_01977"/>
<gene>
    <name evidence="9" type="primary">hemA</name>
    <name evidence="19" type="ORF">SAMN05660836_01977</name>
</gene>
<feature type="binding site" evidence="9 11">
    <location>
        <position position="112"/>
    </location>
    <ligand>
        <name>substrate</name>
    </ligand>
</feature>
<dbReference type="PANTHER" id="PTHR43013:SF1">
    <property type="entry name" value="GLUTAMYL-TRNA REDUCTASE"/>
    <property type="match status" value="1"/>
</dbReference>
<dbReference type="Gene3D" id="3.40.50.720">
    <property type="entry name" value="NAD(P)-binding Rossmann-like Domain"/>
    <property type="match status" value="1"/>
</dbReference>
<proteinExistence type="inferred from homology"/>
<feature type="region of interest" description="Disordered" evidence="15">
    <location>
        <begin position="425"/>
        <end position="454"/>
    </location>
</feature>
<evidence type="ECO:0000313" key="20">
    <source>
        <dbReference type="Proteomes" id="UP000199611"/>
    </source>
</evidence>
<organism evidence="19 20">
    <name type="scientific">Thermodesulforhabdus norvegica</name>
    <dbReference type="NCBI Taxonomy" id="39841"/>
    <lineage>
        <taxon>Bacteria</taxon>
        <taxon>Pseudomonadati</taxon>
        <taxon>Thermodesulfobacteriota</taxon>
        <taxon>Syntrophobacteria</taxon>
        <taxon>Syntrophobacterales</taxon>
        <taxon>Thermodesulforhabdaceae</taxon>
        <taxon>Thermodesulforhabdus</taxon>
    </lineage>
</organism>
<evidence type="ECO:0000256" key="1">
    <source>
        <dbReference type="ARBA" id="ARBA00005059"/>
    </source>
</evidence>
<comment type="catalytic activity">
    <reaction evidence="7 9 14">
        <text>(S)-4-amino-5-oxopentanoate + tRNA(Glu) + NADP(+) = L-glutamyl-tRNA(Glu) + NADPH + H(+)</text>
        <dbReference type="Rhea" id="RHEA:12344"/>
        <dbReference type="Rhea" id="RHEA-COMP:9663"/>
        <dbReference type="Rhea" id="RHEA-COMP:9680"/>
        <dbReference type="ChEBI" id="CHEBI:15378"/>
        <dbReference type="ChEBI" id="CHEBI:57501"/>
        <dbReference type="ChEBI" id="CHEBI:57783"/>
        <dbReference type="ChEBI" id="CHEBI:58349"/>
        <dbReference type="ChEBI" id="CHEBI:78442"/>
        <dbReference type="ChEBI" id="CHEBI:78520"/>
        <dbReference type="EC" id="1.2.1.70"/>
    </reaction>
</comment>
<evidence type="ECO:0000256" key="12">
    <source>
        <dbReference type="PIRSR" id="PIRSR000445-3"/>
    </source>
</evidence>
<evidence type="ECO:0000259" key="18">
    <source>
        <dbReference type="Pfam" id="PF05201"/>
    </source>
</evidence>
<feature type="binding site" evidence="9 11">
    <location>
        <begin position="117"/>
        <end position="119"/>
    </location>
    <ligand>
        <name>substrate</name>
    </ligand>
</feature>
<dbReference type="CDD" id="cd05213">
    <property type="entry name" value="NAD_bind_Glutamyl_tRNA_reduct"/>
    <property type="match status" value="1"/>
</dbReference>
<feature type="domain" description="Quinate/shikimate 5-dehydrogenase/glutamyl-tRNA reductase" evidence="17">
    <location>
        <begin position="174"/>
        <end position="309"/>
    </location>
</feature>
<evidence type="ECO:0000256" key="7">
    <source>
        <dbReference type="ARBA" id="ARBA00047464"/>
    </source>
</evidence>
<feature type="binding site" evidence="9 12">
    <location>
        <begin position="192"/>
        <end position="197"/>
    </location>
    <ligand>
        <name>NADP(+)</name>
        <dbReference type="ChEBI" id="CHEBI:58349"/>
    </ligand>
</feature>
<dbReference type="GO" id="GO:0008883">
    <property type="term" value="F:glutamyl-tRNA reductase activity"/>
    <property type="evidence" value="ECO:0007669"/>
    <property type="project" value="UniProtKB-UniRule"/>
</dbReference>
<dbReference type="PROSITE" id="PS00747">
    <property type="entry name" value="GLUTR"/>
    <property type="match status" value="1"/>
</dbReference>
<dbReference type="GO" id="GO:0019353">
    <property type="term" value="P:protoporphyrinogen IX biosynthetic process from glutamate"/>
    <property type="evidence" value="ECO:0007669"/>
    <property type="project" value="TreeGrafter"/>
</dbReference>
<feature type="domain" description="Glutamyl-tRNA reductase N-terminal" evidence="18">
    <location>
        <begin position="9"/>
        <end position="159"/>
    </location>
</feature>
<reference evidence="19 20" key="1">
    <citation type="submission" date="2016-10" db="EMBL/GenBank/DDBJ databases">
        <authorList>
            <person name="de Groot N.N."/>
        </authorList>
    </citation>
    <scope>NUCLEOTIDE SEQUENCE [LARGE SCALE GENOMIC DNA]</scope>
    <source>
        <strain evidence="19 20">DSM 9990</strain>
    </source>
</reference>
<dbReference type="InterPro" id="IPR018214">
    <property type="entry name" value="GluRdtase_CS"/>
</dbReference>
<comment type="miscellaneous">
    <text evidence="9">During catalysis, the active site Cys acts as a nucleophile attacking the alpha-carbonyl group of tRNA-bound glutamate with the formation of a thioester intermediate between enzyme and glutamate, and the concomitant release of tRNA(Glu). The thioester intermediate is finally reduced by direct hydride transfer from NADPH, to form the product GSA.</text>
</comment>
<dbReference type="InterPro" id="IPR015896">
    <property type="entry name" value="4pyrrol_synth_GluRdtase_dimer"/>
</dbReference>